<gene>
    <name evidence="1" type="ORF">BDN71DRAFT_1450334</name>
</gene>
<dbReference type="AlphaFoldDB" id="A0A9P5ZVB7"/>
<dbReference type="OrthoDB" id="9981847at2759"/>
<accession>A0A9P5ZVB7</accession>
<dbReference type="Proteomes" id="UP000807025">
    <property type="component" value="Unassembled WGS sequence"/>
</dbReference>
<comment type="caution">
    <text evidence="1">The sequence shown here is derived from an EMBL/GenBank/DDBJ whole genome shotgun (WGS) entry which is preliminary data.</text>
</comment>
<keyword evidence="2" id="KW-1185">Reference proteome</keyword>
<evidence type="ECO:0000313" key="2">
    <source>
        <dbReference type="Proteomes" id="UP000807025"/>
    </source>
</evidence>
<reference evidence="1" key="1">
    <citation type="submission" date="2020-11" db="EMBL/GenBank/DDBJ databases">
        <authorList>
            <consortium name="DOE Joint Genome Institute"/>
            <person name="Ahrendt S."/>
            <person name="Riley R."/>
            <person name="Andreopoulos W."/>
            <person name="Labutti K."/>
            <person name="Pangilinan J."/>
            <person name="Ruiz-Duenas F.J."/>
            <person name="Barrasa J.M."/>
            <person name="Sanchez-Garcia M."/>
            <person name="Camarero S."/>
            <person name="Miyauchi S."/>
            <person name="Serrano A."/>
            <person name="Linde D."/>
            <person name="Babiker R."/>
            <person name="Drula E."/>
            <person name="Ayuso-Fernandez I."/>
            <person name="Pacheco R."/>
            <person name="Padilla G."/>
            <person name="Ferreira P."/>
            <person name="Barriuso J."/>
            <person name="Kellner H."/>
            <person name="Castanera R."/>
            <person name="Alfaro M."/>
            <person name="Ramirez L."/>
            <person name="Pisabarro A.G."/>
            <person name="Kuo A."/>
            <person name="Tritt A."/>
            <person name="Lipzen A."/>
            <person name="He G."/>
            <person name="Yan M."/>
            <person name="Ng V."/>
            <person name="Cullen D."/>
            <person name="Martin F."/>
            <person name="Rosso M.-N."/>
            <person name="Henrissat B."/>
            <person name="Hibbett D."/>
            <person name="Martinez A.T."/>
            <person name="Grigoriev I.V."/>
        </authorList>
    </citation>
    <scope>NUCLEOTIDE SEQUENCE</scope>
    <source>
        <strain evidence="1">ATCC 90797</strain>
    </source>
</reference>
<proteinExistence type="predicted"/>
<dbReference type="EMBL" id="MU154586">
    <property type="protein sequence ID" value="KAF9493365.1"/>
    <property type="molecule type" value="Genomic_DNA"/>
</dbReference>
<name>A0A9P5ZVB7_PLEER</name>
<organism evidence="1 2">
    <name type="scientific">Pleurotus eryngii</name>
    <name type="common">Boletus of the steppes</name>
    <dbReference type="NCBI Taxonomy" id="5323"/>
    <lineage>
        <taxon>Eukaryota</taxon>
        <taxon>Fungi</taxon>
        <taxon>Dikarya</taxon>
        <taxon>Basidiomycota</taxon>
        <taxon>Agaricomycotina</taxon>
        <taxon>Agaricomycetes</taxon>
        <taxon>Agaricomycetidae</taxon>
        <taxon>Agaricales</taxon>
        <taxon>Pleurotineae</taxon>
        <taxon>Pleurotaceae</taxon>
        <taxon>Pleurotus</taxon>
    </lineage>
</organism>
<sequence length="93" mass="10208">MSFDGSLLDPHSGISTVKHPFSAASKEVVDRPISMEGLDFFCFCFRRYKLWFALMPSPVIKASRQVPLSIGPRAGAPDGVGYSLQETRIMSGI</sequence>
<protein>
    <submittedName>
        <fullName evidence="1">Uncharacterized protein</fullName>
    </submittedName>
</protein>
<evidence type="ECO:0000313" key="1">
    <source>
        <dbReference type="EMBL" id="KAF9493365.1"/>
    </source>
</evidence>